<dbReference type="EMBL" id="UGSP01000001">
    <property type="protein sequence ID" value="SUB23292.1"/>
    <property type="molecule type" value="Genomic_DNA"/>
</dbReference>
<proteinExistence type="predicted"/>
<keyword evidence="3" id="KW-1185">Reference proteome</keyword>
<keyword evidence="2" id="KW-0449">Lipoprotein</keyword>
<keyword evidence="1" id="KW-0732">Signal</keyword>
<dbReference type="Proteomes" id="UP000255098">
    <property type="component" value="Unassembled WGS sequence"/>
</dbReference>
<feature type="signal peptide" evidence="1">
    <location>
        <begin position="1"/>
        <end position="20"/>
    </location>
</feature>
<sequence>MRFAKLSLITLFSTTFLLSACQTPPSNTLHFSPSSPVVQFNAANQQAVLNILTRDVRQHKEISSYVYDGKIFKLMAQPEVIQLFDQVIKQDLNAKGFKIAQTPAQSNTNVILSITHFYADVDQGNLRYKITSNVQVNVQVQGAKGQFSKNIGSTQSQEGAFTAKNENIQNVLGKTFEEVVQRIYQDQEIANAINRYAN</sequence>
<organism evidence="2 3">
    <name type="scientific">Avibacterium avium</name>
    <name type="common">Pasteurella avium</name>
    <dbReference type="NCBI Taxonomy" id="751"/>
    <lineage>
        <taxon>Bacteria</taxon>
        <taxon>Pseudomonadati</taxon>
        <taxon>Pseudomonadota</taxon>
        <taxon>Gammaproteobacteria</taxon>
        <taxon>Pasteurellales</taxon>
        <taxon>Pasteurellaceae</taxon>
        <taxon>Avibacterium</taxon>
    </lineage>
</organism>
<evidence type="ECO:0000313" key="2">
    <source>
        <dbReference type="EMBL" id="SUB23292.1"/>
    </source>
</evidence>
<evidence type="ECO:0000256" key="1">
    <source>
        <dbReference type="SAM" id="SignalP"/>
    </source>
</evidence>
<dbReference type="Pfam" id="PF03923">
    <property type="entry name" value="Lipoprotein_16"/>
    <property type="match status" value="1"/>
</dbReference>
<protein>
    <submittedName>
        <fullName evidence="2">Putative lipoprotein</fullName>
    </submittedName>
</protein>
<feature type="chain" id="PRO_5016631493" evidence="1">
    <location>
        <begin position="21"/>
        <end position="198"/>
    </location>
</feature>
<gene>
    <name evidence="2" type="ORF">NCTC11297_00292</name>
</gene>
<name>A0A379APH1_AVIAV</name>
<accession>A0A379APH1</accession>
<dbReference type="PROSITE" id="PS51257">
    <property type="entry name" value="PROKAR_LIPOPROTEIN"/>
    <property type="match status" value="1"/>
</dbReference>
<reference evidence="2 3" key="1">
    <citation type="submission" date="2018-06" db="EMBL/GenBank/DDBJ databases">
        <authorList>
            <consortium name="Pathogen Informatics"/>
            <person name="Doyle S."/>
        </authorList>
    </citation>
    <scope>NUCLEOTIDE SEQUENCE [LARGE SCALE GENOMIC DNA]</scope>
    <source>
        <strain evidence="3">NCTC 11297</strain>
    </source>
</reference>
<evidence type="ECO:0000313" key="3">
    <source>
        <dbReference type="Proteomes" id="UP000255098"/>
    </source>
</evidence>
<dbReference type="AlphaFoldDB" id="A0A379APH1"/>
<dbReference type="InterPro" id="IPR005619">
    <property type="entry name" value="Uncharacterised_YajG"/>
</dbReference>